<organism evidence="10 11">
    <name type="scientific">Hoyosella altamirensis</name>
    <dbReference type="NCBI Taxonomy" id="616997"/>
    <lineage>
        <taxon>Bacteria</taxon>
        <taxon>Bacillati</taxon>
        <taxon>Actinomycetota</taxon>
        <taxon>Actinomycetes</taxon>
        <taxon>Mycobacteriales</taxon>
        <taxon>Hoyosellaceae</taxon>
        <taxon>Hoyosella</taxon>
    </lineage>
</organism>
<gene>
    <name evidence="10" type="ORF">FHU29_002055</name>
</gene>
<dbReference type="Proteomes" id="UP000567922">
    <property type="component" value="Unassembled WGS sequence"/>
</dbReference>
<name>A0A839RNG6_9ACTN</name>
<evidence type="ECO:0000256" key="1">
    <source>
        <dbReference type="ARBA" id="ARBA00004236"/>
    </source>
</evidence>
<accession>A0A839RNG6</accession>
<evidence type="ECO:0000256" key="7">
    <source>
        <dbReference type="SAM" id="MobiDB-lite"/>
    </source>
</evidence>
<dbReference type="GO" id="GO:0005886">
    <property type="term" value="C:plasma membrane"/>
    <property type="evidence" value="ECO:0007669"/>
    <property type="project" value="UniProtKB-SubCell"/>
</dbReference>
<evidence type="ECO:0000313" key="10">
    <source>
        <dbReference type="EMBL" id="MBB3037606.1"/>
    </source>
</evidence>
<evidence type="ECO:0000259" key="9">
    <source>
        <dbReference type="Pfam" id="PF11203"/>
    </source>
</evidence>
<feature type="domain" description="Type VII secretion system protein EccE" evidence="9">
    <location>
        <begin position="188"/>
        <end position="253"/>
    </location>
</feature>
<keyword evidence="6 8" id="KW-0472">Membrane</keyword>
<dbReference type="Pfam" id="PF11203">
    <property type="entry name" value="EccE"/>
    <property type="match status" value="1"/>
</dbReference>
<keyword evidence="3" id="KW-1003">Cell membrane</keyword>
<dbReference type="AlphaFoldDB" id="A0A839RNG6"/>
<evidence type="ECO:0000256" key="5">
    <source>
        <dbReference type="ARBA" id="ARBA00022989"/>
    </source>
</evidence>
<evidence type="ECO:0000256" key="2">
    <source>
        <dbReference type="ARBA" id="ARBA00007759"/>
    </source>
</evidence>
<protein>
    <submittedName>
        <fullName evidence="10">Type VII secretion protein EccE</fullName>
    </submittedName>
</protein>
<proteinExistence type="inferred from homology"/>
<dbReference type="InterPro" id="IPR021368">
    <property type="entry name" value="T7SS_EccE"/>
</dbReference>
<comment type="subcellular location">
    <subcellularLocation>
        <location evidence="1">Cell membrane</location>
    </subcellularLocation>
</comment>
<feature type="transmembrane region" description="Helical" evidence="8">
    <location>
        <begin position="12"/>
        <end position="33"/>
    </location>
</feature>
<dbReference type="EMBL" id="JACHWS010000002">
    <property type="protein sequence ID" value="MBB3037606.1"/>
    <property type="molecule type" value="Genomic_DNA"/>
</dbReference>
<evidence type="ECO:0000256" key="4">
    <source>
        <dbReference type="ARBA" id="ARBA00022692"/>
    </source>
</evidence>
<feature type="region of interest" description="Disordered" evidence="7">
    <location>
        <begin position="550"/>
        <end position="578"/>
    </location>
</feature>
<feature type="compositionally biased region" description="Polar residues" evidence="7">
    <location>
        <begin position="552"/>
        <end position="564"/>
    </location>
</feature>
<keyword evidence="5 8" id="KW-1133">Transmembrane helix</keyword>
<evidence type="ECO:0000313" key="11">
    <source>
        <dbReference type="Proteomes" id="UP000567922"/>
    </source>
</evidence>
<comment type="similarity">
    <text evidence="2">Belongs to the EccE family.</text>
</comment>
<evidence type="ECO:0000256" key="3">
    <source>
        <dbReference type="ARBA" id="ARBA00022475"/>
    </source>
</evidence>
<dbReference type="OrthoDB" id="4152590at2"/>
<evidence type="ECO:0000256" key="8">
    <source>
        <dbReference type="SAM" id="Phobius"/>
    </source>
</evidence>
<keyword evidence="11" id="KW-1185">Reference proteome</keyword>
<dbReference type="RefSeq" id="WP_064441043.1">
    <property type="nucleotide sequence ID" value="NZ_BDDI01000011.1"/>
</dbReference>
<sequence length="578" mass="61427">MDVHIARVLQRLPIRGMVAAQIAVLCAIVTGTIAQLPPVTIVSGAALLAILCIATWRGRLIVDWAAAPLTAHATEFAEEPDPIGRVFSVPLSQVTGIEAPGATAIGIHCCGTSNAAILEITSAPLVPAAFGRDSYAGEAAVPMRAFSKLLDQYGFALSGIDVVTHGLKGTTEHPIGQHYARLIAPLPAASHRRTWIVLRLDTLDSWREIQRRGGGDAGIGQALAVTAVRAQRQLAAEGFGTTPLTAADIKRIGQRAPRFDRIYALGAPGLTPEQMLPVWQPATSLTALTLQLRRLRENANCTETRYGVTAIAGHASTPDVQRTPIPVAHAVPLSGHGDLVQQILLPLGSRDAAAMSGTLGQARFTADKLPRLHMPAGGCGQLIGTDQMGRAITIPLASSSVRYAMVAGRAQLAQQLVIRAVATGAHVRIATNRPHVWAPLIPNRSLTQGPGVIAFAEQPWVAPATETHRLLVVDDPDYHPARQPGLTILEVRGMPVDGTAHDREVDAPPSEPDVTIEQSRHAASQLRVTIGGRHLDLSIVTYPEEMDYLTRPGNTGRTISSQPESEGPRARRVHAHAG</sequence>
<comment type="caution">
    <text evidence="10">The sequence shown here is derived from an EMBL/GenBank/DDBJ whole genome shotgun (WGS) entry which is preliminary data.</text>
</comment>
<reference evidence="10 11" key="1">
    <citation type="submission" date="2020-08" db="EMBL/GenBank/DDBJ databases">
        <title>Sequencing the genomes of 1000 actinobacteria strains.</title>
        <authorList>
            <person name="Klenk H.-P."/>
        </authorList>
    </citation>
    <scope>NUCLEOTIDE SEQUENCE [LARGE SCALE GENOMIC DNA]</scope>
    <source>
        <strain evidence="10 11">DSM 45258</strain>
    </source>
</reference>
<keyword evidence="4 8" id="KW-0812">Transmembrane</keyword>
<dbReference type="InterPro" id="IPR050051">
    <property type="entry name" value="EccE_dom"/>
</dbReference>
<evidence type="ECO:0000256" key="6">
    <source>
        <dbReference type="ARBA" id="ARBA00023136"/>
    </source>
</evidence>
<dbReference type="NCBIfam" id="TIGR03923">
    <property type="entry name" value="T7SS_EccE"/>
    <property type="match status" value="1"/>
</dbReference>